<evidence type="ECO:0000313" key="1">
    <source>
        <dbReference type="EMBL" id="EAV41157.1"/>
    </source>
</evidence>
<proteinExistence type="predicted"/>
<organism evidence="1 2">
    <name type="scientific">Roseibium aggregatum (strain ATCC 25650 / DSM 13394 / JCM 20685 / NBRC 16684 / NCIMB 2208 / IAM 12614 / B1)</name>
    <name type="common">Stappia aggregata</name>
    <dbReference type="NCBI Taxonomy" id="384765"/>
    <lineage>
        <taxon>Bacteria</taxon>
        <taxon>Pseudomonadati</taxon>
        <taxon>Pseudomonadota</taxon>
        <taxon>Alphaproteobacteria</taxon>
        <taxon>Hyphomicrobiales</taxon>
        <taxon>Stappiaceae</taxon>
        <taxon>Roseibium</taxon>
    </lineage>
</organism>
<evidence type="ECO:0000313" key="2">
    <source>
        <dbReference type="Proteomes" id="UP000004848"/>
    </source>
</evidence>
<accession>A0P1K6</accession>
<gene>
    <name evidence="1" type="ORF">SIAM614_02071</name>
</gene>
<name>A0P1K6_ROSAI</name>
<dbReference type="AlphaFoldDB" id="A0P1K6"/>
<dbReference type="Proteomes" id="UP000004848">
    <property type="component" value="Unassembled WGS sequence"/>
</dbReference>
<sequence length="92" mass="10262">MLAQLFPRCFLCPGFLPVFLLLTGCFKPRGTVFCKTMLTGAALSCNFFSDTKKNNNKAVLSEGVSKRRFDTDAFQAHPSDVGCANWRKHRNA</sequence>
<comment type="caution">
    <text evidence="1">The sequence shown here is derived from an EMBL/GenBank/DDBJ whole genome shotgun (WGS) entry which is preliminary data.</text>
</comment>
<reference evidence="1 2" key="1">
    <citation type="submission" date="2006-05" db="EMBL/GenBank/DDBJ databases">
        <authorList>
            <person name="King G."/>
            <person name="Ferriera S."/>
            <person name="Johnson J."/>
            <person name="Kravitz S."/>
            <person name="Beeson K."/>
            <person name="Sutton G."/>
            <person name="Rogers Y.-H."/>
            <person name="Friedman R."/>
            <person name="Frazier M."/>
            <person name="Venter J.C."/>
        </authorList>
    </citation>
    <scope>NUCLEOTIDE SEQUENCE [LARGE SCALE GENOMIC DNA]</scope>
    <source>
        <strain evidence="2">ATCC 25650 / DSM 13394 / JCM 20685 / NBRC 16684 / NCIMB 2208 / IAM 12614 / B1</strain>
    </source>
</reference>
<protein>
    <submittedName>
        <fullName evidence="1">Uncharacterized protein</fullName>
    </submittedName>
</protein>
<dbReference type="EMBL" id="AAUW01000023">
    <property type="protein sequence ID" value="EAV41157.1"/>
    <property type="molecule type" value="Genomic_DNA"/>
</dbReference>